<dbReference type="PATRIC" id="fig|1441095.3.peg.4898"/>
<dbReference type="PANTHER" id="PTHR10204:SF34">
    <property type="entry name" value="NAD(P)H DEHYDROGENASE [QUINONE] 1 ISOFORM 1"/>
    <property type="match status" value="1"/>
</dbReference>
<reference evidence="5" key="1">
    <citation type="submission" date="2015-08" db="EMBL/GenBank/DDBJ databases">
        <title>Genome sequencing project for genomic taxonomy and phylogenomics of Bacillus-like bacteria.</title>
        <authorList>
            <person name="Liu B."/>
            <person name="Wang J."/>
            <person name="Zhu Y."/>
            <person name="Liu G."/>
            <person name="Chen Q."/>
            <person name="Chen Z."/>
            <person name="Lan J."/>
            <person name="Che J."/>
            <person name="Ge C."/>
            <person name="Shi H."/>
            <person name="Pan Z."/>
            <person name="Liu X."/>
        </authorList>
    </citation>
    <scope>NUCLEOTIDE SEQUENCE [LARGE SCALE GENOMIC DNA]</scope>
    <source>
        <strain evidence="5">FJAT-4402</strain>
    </source>
</reference>
<dbReference type="RefSeq" id="WP_053605781.1">
    <property type="nucleotide sequence ID" value="NZ_CP012600.1"/>
</dbReference>
<gene>
    <name evidence="4" type="ORF">AM592_22170</name>
</gene>
<dbReference type="Proteomes" id="UP000067625">
    <property type="component" value="Chromosome"/>
</dbReference>
<dbReference type="EMBL" id="CP012600">
    <property type="protein sequence ID" value="ALC83903.1"/>
    <property type="molecule type" value="Genomic_DNA"/>
</dbReference>
<comment type="similarity">
    <text evidence="1">Belongs to the NAD(P)H dehydrogenase (quinone) family.</text>
</comment>
<evidence type="ECO:0000259" key="3">
    <source>
        <dbReference type="Pfam" id="PF02525"/>
    </source>
</evidence>
<proteinExistence type="inferred from homology"/>
<protein>
    <submittedName>
        <fullName evidence="4">NAD(P)H dehydrogenase</fullName>
    </submittedName>
</protein>
<dbReference type="GO" id="GO:0003955">
    <property type="term" value="F:NAD(P)H dehydrogenase (quinone) activity"/>
    <property type="evidence" value="ECO:0007669"/>
    <property type="project" value="TreeGrafter"/>
</dbReference>
<sequence length="191" mass="22296">MKVLTVVSHPRQDSLTFAVAKRFEQGLKDAGHETEILDLHRIGFDPVLWEADEPDWLKKNQTFSPEVEREIARMKEHDALAYIYPLWWYSMPAMLMGYIERVWNYGFAYGTSKLHHGRVLWLILAGASPEQLAKRGYDKMIEHFQNISLANYAGIENSKVEFLYETLKRDPEHIKSLLDQAYNQGFNYAND</sequence>
<dbReference type="PANTHER" id="PTHR10204">
    <property type="entry name" value="NAD P H OXIDOREDUCTASE-RELATED"/>
    <property type="match status" value="1"/>
</dbReference>
<dbReference type="NCBIfam" id="NF007280">
    <property type="entry name" value="PRK09739.1"/>
    <property type="match status" value="1"/>
</dbReference>
<dbReference type="AlphaFoldDB" id="A0A0M4GCY2"/>
<feature type="domain" description="Flavodoxin-like fold" evidence="3">
    <location>
        <begin position="1"/>
        <end position="180"/>
    </location>
</feature>
<evidence type="ECO:0000256" key="2">
    <source>
        <dbReference type="ARBA" id="ARBA00023002"/>
    </source>
</evidence>
<dbReference type="InterPro" id="IPR003680">
    <property type="entry name" value="Flavodoxin_fold"/>
</dbReference>
<evidence type="ECO:0000313" key="4">
    <source>
        <dbReference type="EMBL" id="ALC83903.1"/>
    </source>
</evidence>
<organism evidence="4 5">
    <name type="scientific">Bacillus gobiensis</name>
    <dbReference type="NCBI Taxonomy" id="1441095"/>
    <lineage>
        <taxon>Bacteria</taxon>
        <taxon>Bacillati</taxon>
        <taxon>Bacillota</taxon>
        <taxon>Bacilli</taxon>
        <taxon>Bacillales</taxon>
        <taxon>Bacillaceae</taxon>
        <taxon>Bacillus</taxon>
    </lineage>
</organism>
<dbReference type="Pfam" id="PF02525">
    <property type="entry name" value="Flavodoxin_2"/>
    <property type="match status" value="1"/>
</dbReference>
<dbReference type="GO" id="GO:0005829">
    <property type="term" value="C:cytosol"/>
    <property type="evidence" value="ECO:0007669"/>
    <property type="project" value="TreeGrafter"/>
</dbReference>
<keyword evidence="2" id="KW-0560">Oxidoreductase</keyword>
<dbReference type="STRING" id="1441095.AM592_22170"/>
<evidence type="ECO:0000256" key="1">
    <source>
        <dbReference type="ARBA" id="ARBA00006252"/>
    </source>
</evidence>
<dbReference type="InterPro" id="IPR029039">
    <property type="entry name" value="Flavoprotein-like_sf"/>
</dbReference>
<dbReference type="InterPro" id="IPR051545">
    <property type="entry name" value="NAD(P)H_dehydrogenase_qn"/>
</dbReference>
<reference evidence="4 5" key="2">
    <citation type="journal article" date="2016" name="Int. J. Syst. Evol. Microbiol.">
        <title>Bacillus gobiensis sp. nov., isolated from a soil sample.</title>
        <authorList>
            <person name="Liu B."/>
            <person name="Liu G.H."/>
            <person name="Cetin S."/>
            <person name="Schumann P."/>
            <person name="Pan Z.Z."/>
            <person name="Chen Q.Q."/>
        </authorList>
    </citation>
    <scope>NUCLEOTIDE SEQUENCE [LARGE SCALE GENOMIC DNA]</scope>
    <source>
        <strain evidence="4 5">FJAT-4402</strain>
    </source>
</reference>
<dbReference type="Gene3D" id="3.40.50.360">
    <property type="match status" value="1"/>
</dbReference>
<dbReference type="OrthoDB" id="9798454at2"/>
<evidence type="ECO:0000313" key="5">
    <source>
        <dbReference type="Proteomes" id="UP000067625"/>
    </source>
</evidence>
<dbReference type="SUPFAM" id="SSF52218">
    <property type="entry name" value="Flavoproteins"/>
    <property type="match status" value="1"/>
</dbReference>
<accession>A0A0M4GCY2</accession>
<keyword evidence="5" id="KW-1185">Reference proteome</keyword>
<name>A0A0M4GCY2_9BACI</name>